<keyword evidence="4" id="KW-1185">Reference proteome</keyword>
<dbReference type="AlphaFoldDB" id="A0A9P1CCS1"/>
<keyword evidence="1" id="KW-0472">Membrane</keyword>
<evidence type="ECO:0000313" key="4">
    <source>
        <dbReference type="Proteomes" id="UP001152797"/>
    </source>
</evidence>
<dbReference type="EMBL" id="CAMXCT010001408">
    <property type="protein sequence ID" value="CAI3989822.1"/>
    <property type="molecule type" value="Genomic_DNA"/>
</dbReference>
<evidence type="ECO:0000256" key="1">
    <source>
        <dbReference type="SAM" id="Phobius"/>
    </source>
</evidence>
<dbReference type="OrthoDB" id="410691at2759"/>
<sequence length="463" mass="51196">MRKWLLRAQEFKCCGQYGKEEPPSHAKEILEAKNLRLFYQLNEAAGSPDQGLAENMAKGFDLMGPIPTGGIFPQKEMADISKHAIWRATGKCKDEDLAKDVHQITLEERDRGWLKGPFSLSEPPVGAILTQRFGVKQSTTLSNGSSTYKTRPIDDFSESLVNSTNSMDETIQPMGIDMVLAALALRFRSWGPEELQGKTIDLRKACKNLPVSKSAFNDSFICVMDPDSSEPQAFQSQVLPFGARAAVMGLCLVSFALWLIGVVIFKLHWTVSFDDFYLVASKAETKHVDMTQQLFFQLVGWEVSSEKEAEFNSLARILEVQIDLNESLLGTRVKDLVSAIGGVLERGTLSTAGMSVLRGRLVFAEAQIHGRLTGIHMQQLTRWEHAGGDAPLDDDVRDNLVFLKERVVLGGPRRVIAELGRVFHLYTDACYENGTGGLGGVLMGRAPSFHISLPESMKAKLQS</sequence>
<dbReference type="Proteomes" id="UP001152797">
    <property type="component" value="Unassembled WGS sequence"/>
</dbReference>
<dbReference type="EMBL" id="CAMXCT030001408">
    <property type="protein sequence ID" value="CAL4777134.1"/>
    <property type="molecule type" value="Genomic_DNA"/>
</dbReference>
<accession>A0A9P1CCS1</accession>
<name>A0A9P1CCS1_9DINO</name>
<organism evidence="2">
    <name type="scientific">Cladocopium goreaui</name>
    <dbReference type="NCBI Taxonomy" id="2562237"/>
    <lineage>
        <taxon>Eukaryota</taxon>
        <taxon>Sar</taxon>
        <taxon>Alveolata</taxon>
        <taxon>Dinophyceae</taxon>
        <taxon>Suessiales</taxon>
        <taxon>Symbiodiniaceae</taxon>
        <taxon>Cladocopium</taxon>
    </lineage>
</organism>
<keyword evidence="1" id="KW-0812">Transmembrane</keyword>
<gene>
    <name evidence="2" type="ORF">C1SCF055_LOCUS16862</name>
</gene>
<reference evidence="3 4" key="2">
    <citation type="submission" date="2024-05" db="EMBL/GenBank/DDBJ databases">
        <authorList>
            <person name="Chen Y."/>
            <person name="Shah S."/>
            <person name="Dougan E. K."/>
            <person name="Thang M."/>
            <person name="Chan C."/>
        </authorList>
    </citation>
    <scope>NUCLEOTIDE SEQUENCE [LARGE SCALE GENOMIC DNA]</scope>
</reference>
<proteinExistence type="predicted"/>
<reference evidence="2" key="1">
    <citation type="submission" date="2022-10" db="EMBL/GenBank/DDBJ databases">
        <authorList>
            <person name="Chen Y."/>
            <person name="Dougan E. K."/>
            <person name="Chan C."/>
            <person name="Rhodes N."/>
            <person name="Thang M."/>
        </authorList>
    </citation>
    <scope>NUCLEOTIDE SEQUENCE</scope>
</reference>
<dbReference type="EMBL" id="CAMXCT020001408">
    <property type="protein sequence ID" value="CAL1143197.1"/>
    <property type="molecule type" value="Genomic_DNA"/>
</dbReference>
<protein>
    <submittedName>
        <fullName evidence="2">Uncharacterized protein</fullName>
    </submittedName>
</protein>
<comment type="caution">
    <text evidence="2">The sequence shown here is derived from an EMBL/GenBank/DDBJ whole genome shotgun (WGS) entry which is preliminary data.</text>
</comment>
<keyword evidence="1" id="KW-1133">Transmembrane helix</keyword>
<feature type="transmembrane region" description="Helical" evidence="1">
    <location>
        <begin position="245"/>
        <end position="269"/>
    </location>
</feature>
<evidence type="ECO:0000313" key="3">
    <source>
        <dbReference type="EMBL" id="CAL4777134.1"/>
    </source>
</evidence>
<evidence type="ECO:0000313" key="2">
    <source>
        <dbReference type="EMBL" id="CAI3989822.1"/>
    </source>
</evidence>